<dbReference type="SUPFAM" id="SSF103473">
    <property type="entry name" value="MFS general substrate transporter"/>
    <property type="match status" value="1"/>
</dbReference>
<dbReference type="PROSITE" id="PS50850">
    <property type="entry name" value="MFS"/>
    <property type="match status" value="1"/>
</dbReference>
<reference evidence="9 10" key="2">
    <citation type="journal article" date="2013" name="Environ. Sci. Technol.">
        <title>The 4-tert-butylphenol-utilizing bacterium Sphingobium fuliginis OMI can degrade bisphenols via phenolic ring hydroxylation and meta-cleavage pathway.</title>
        <authorList>
            <person name="Ogata Y."/>
            <person name="Goda S."/>
            <person name="Toyama T."/>
            <person name="Sei K."/>
            <person name="Ike M."/>
        </authorList>
    </citation>
    <scope>NUCLEOTIDE SEQUENCE [LARGE SCALE GENOMIC DNA]</scope>
    <source>
        <strain evidence="9 10">OMI</strain>
    </source>
</reference>
<proteinExistence type="predicted"/>
<dbReference type="GO" id="GO:0022857">
    <property type="term" value="F:transmembrane transporter activity"/>
    <property type="evidence" value="ECO:0007669"/>
    <property type="project" value="InterPro"/>
</dbReference>
<feature type="transmembrane region" description="Helical" evidence="7">
    <location>
        <begin position="86"/>
        <end position="109"/>
    </location>
</feature>
<feature type="transmembrane region" description="Helical" evidence="7">
    <location>
        <begin position="332"/>
        <end position="355"/>
    </location>
</feature>
<dbReference type="AlphaFoldDB" id="A0A292ZMM4"/>
<name>A0A292ZMM4_SPHSA</name>
<comment type="caution">
    <text evidence="9">The sequence shown here is derived from an EMBL/GenBank/DDBJ whole genome shotgun (WGS) entry which is preliminary data.</text>
</comment>
<evidence type="ECO:0000256" key="6">
    <source>
        <dbReference type="ARBA" id="ARBA00023136"/>
    </source>
</evidence>
<dbReference type="EMBL" id="BEWI01000032">
    <property type="protein sequence ID" value="GAY24121.1"/>
    <property type="molecule type" value="Genomic_DNA"/>
</dbReference>
<feature type="transmembrane region" description="Helical" evidence="7">
    <location>
        <begin position="211"/>
        <end position="234"/>
    </location>
</feature>
<dbReference type="Proteomes" id="UP000221538">
    <property type="component" value="Unassembled WGS sequence"/>
</dbReference>
<keyword evidence="5 7" id="KW-1133">Transmembrane helix</keyword>
<feature type="domain" description="Major facilitator superfamily (MFS) profile" evidence="8">
    <location>
        <begin position="16"/>
        <end position="383"/>
    </location>
</feature>
<comment type="subcellular location">
    <subcellularLocation>
        <location evidence="1">Cell membrane</location>
        <topology evidence="1">Multi-pass membrane protein</topology>
    </subcellularLocation>
</comment>
<dbReference type="GO" id="GO:0005886">
    <property type="term" value="C:plasma membrane"/>
    <property type="evidence" value="ECO:0007669"/>
    <property type="project" value="UniProtKB-SubCell"/>
</dbReference>
<dbReference type="PANTHER" id="PTHR23517:SF13">
    <property type="entry name" value="MAJOR FACILITATOR SUPERFAMILY MFS_1"/>
    <property type="match status" value="1"/>
</dbReference>
<feature type="transmembrane region" description="Helical" evidence="7">
    <location>
        <begin position="246"/>
        <end position="269"/>
    </location>
</feature>
<feature type="transmembrane region" description="Helical" evidence="7">
    <location>
        <begin position="276"/>
        <end position="294"/>
    </location>
</feature>
<accession>A0A292ZMM4</accession>
<evidence type="ECO:0000256" key="4">
    <source>
        <dbReference type="ARBA" id="ARBA00022692"/>
    </source>
</evidence>
<protein>
    <submittedName>
        <fullName evidence="9">Permease of the major facilitator superfamily</fullName>
    </submittedName>
</protein>
<evidence type="ECO:0000313" key="9">
    <source>
        <dbReference type="EMBL" id="GAY24121.1"/>
    </source>
</evidence>
<dbReference type="InterPro" id="IPR050171">
    <property type="entry name" value="MFS_Transporters"/>
</dbReference>
<evidence type="ECO:0000256" key="7">
    <source>
        <dbReference type="SAM" id="Phobius"/>
    </source>
</evidence>
<evidence type="ECO:0000259" key="8">
    <source>
        <dbReference type="PROSITE" id="PS50850"/>
    </source>
</evidence>
<feature type="transmembrane region" description="Helical" evidence="7">
    <location>
        <begin position="115"/>
        <end position="135"/>
    </location>
</feature>
<evidence type="ECO:0000256" key="5">
    <source>
        <dbReference type="ARBA" id="ARBA00022989"/>
    </source>
</evidence>
<dbReference type="InterPro" id="IPR011701">
    <property type="entry name" value="MFS"/>
</dbReference>
<keyword evidence="3" id="KW-1003">Cell membrane</keyword>
<feature type="transmembrane region" description="Helical" evidence="7">
    <location>
        <begin position="56"/>
        <end position="79"/>
    </location>
</feature>
<dbReference type="Pfam" id="PF07690">
    <property type="entry name" value="MFS_1"/>
    <property type="match status" value="2"/>
</dbReference>
<evidence type="ECO:0000313" key="10">
    <source>
        <dbReference type="Proteomes" id="UP000221538"/>
    </source>
</evidence>
<reference evidence="9 10" key="1">
    <citation type="journal article" date="2013" name="Biodegradation">
        <title>Occurrence of 4-tert-butylphenol (4-t-BP) biodegradation in an aquatic sample caused by the presence of Spirodela polyrrhiza and isolation of a 4-t-BP-utilizing bacterium.</title>
        <authorList>
            <person name="Ogata Y."/>
            <person name="Toyama T."/>
            <person name="Yu N."/>
            <person name="Wang X."/>
            <person name="Sei K."/>
            <person name="Ike M."/>
        </authorList>
    </citation>
    <scope>NUCLEOTIDE SEQUENCE [LARGE SCALE GENOMIC DNA]</scope>
    <source>
        <strain evidence="9 10">OMI</strain>
    </source>
</reference>
<dbReference type="PANTHER" id="PTHR23517">
    <property type="entry name" value="RESISTANCE PROTEIN MDTM, PUTATIVE-RELATED-RELATED"/>
    <property type="match status" value="1"/>
</dbReference>
<keyword evidence="6 7" id="KW-0472">Membrane</keyword>
<evidence type="ECO:0000256" key="1">
    <source>
        <dbReference type="ARBA" id="ARBA00004651"/>
    </source>
</evidence>
<evidence type="ECO:0000256" key="2">
    <source>
        <dbReference type="ARBA" id="ARBA00022448"/>
    </source>
</evidence>
<dbReference type="InterPro" id="IPR020846">
    <property type="entry name" value="MFS_dom"/>
</dbReference>
<keyword evidence="4 7" id="KW-0812">Transmembrane</keyword>
<feature type="transmembrane region" description="Helical" evidence="7">
    <location>
        <begin position="142"/>
        <end position="165"/>
    </location>
</feature>
<gene>
    <name evidence="9" type="ORF">SFOMI_4699</name>
</gene>
<keyword evidence="2" id="KW-0813">Transport</keyword>
<feature type="transmembrane region" description="Helical" evidence="7">
    <location>
        <begin position="300"/>
        <end position="320"/>
    </location>
</feature>
<sequence length="396" mass="40447">MMNGEATIGMSTPPSVGLLPVASIVLTGLASAAIIVAMPGLLAGMSTKLGLTDSQIALINASEMGGTTATTLIIAAWLSRLDRRKAAFVGLVLIVLANLVSAFASTFLLLIGARFVAGLAAGALQGMLSASIAATPIPDRIFAIYLTANLTMTTIMLGLLSRFSAAGHPEWLFLSVVALAVLAILLLRWLPSEPVTLQPQGTAGTRSSRGYGPAVLLGTFILLVGVGLTWPLVGVLGLDRNMSGEAVASALSLATIGGIVASLIVSGIGDKAGRRLPISAGAAGLCVAVLIFIFDRGQTIFAAAAFIFMFCWVLILPYCAGLVATIDPSGRLSVLWVTMQFAGLATGPIIAAGLLLSSADLPFYGSVVCFGIAAALILHAERGSRSAPKALETSSL</sequence>
<dbReference type="InterPro" id="IPR036259">
    <property type="entry name" value="MFS_trans_sf"/>
</dbReference>
<feature type="transmembrane region" description="Helical" evidence="7">
    <location>
        <begin position="361"/>
        <end position="380"/>
    </location>
</feature>
<feature type="transmembrane region" description="Helical" evidence="7">
    <location>
        <begin position="171"/>
        <end position="190"/>
    </location>
</feature>
<evidence type="ECO:0000256" key="3">
    <source>
        <dbReference type="ARBA" id="ARBA00022475"/>
    </source>
</evidence>
<dbReference type="Gene3D" id="1.20.1250.20">
    <property type="entry name" value="MFS general substrate transporter like domains"/>
    <property type="match status" value="2"/>
</dbReference>
<organism evidence="9 10">
    <name type="scientific">Sphingobium fuliginis (strain ATCC 27551)</name>
    <dbReference type="NCBI Taxonomy" id="336203"/>
    <lineage>
        <taxon>Bacteria</taxon>
        <taxon>Pseudomonadati</taxon>
        <taxon>Pseudomonadota</taxon>
        <taxon>Alphaproteobacteria</taxon>
        <taxon>Sphingomonadales</taxon>
        <taxon>Sphingomonadaceae</taxon>
        <taxon>Sphingobium</taxon>
    </lineage>
</organism>